<feature type="domain" description="NAD-dependent epimerase/dehydratase" evidence="3">
    <location>
        <begin position="34"/>
        <end position="152"/>
    </location>
</feature>
<keyword evidence="5" id="KW-1185">Reference proteome</keyword>
<dbReference type="InterPro" id="IPR050425">
    <property type="entry name" value="NAD(P)_dehydrat-like"/>
</dbReference>
<evidence type="ECO:0000313" key="4">
    <source>
        <dbReference type="EMBL" id="VDK33144.1"/>
    </source>
</evidence>
<gene>
    <name evidence="4" type="ORF">GPUH_LOCUS2264</name>
</gene>
<protein>
    <submittedName>
        <fullName evidence="6">Epimerase domain-containing protein</fullName>
    </submittedName>
</protein>
<dbReference type="AlphaFoldDB" id="A0A183D0M1"/>
<evidence type="ECO:0000256" key="2">
    <source>
        <dbReference type="ARBA" id="ARBA00023445"/>
    </source>
</evidence>
<reference evidence="4 5" key="2">
    <citation type="submission" date="2018-11" db="EMBL/GenBank/DDBJ databases">
        <authorList>
            <consortium name="Pathogen Informatics"/>
        </authorList>
    </citation>
    <scope>NUCLEOTIDE SEQUENCE [LARGE SCALE GENOMIC DNA]</scope>
</reference>
<organism evidence="6">
    <name type="scientific">Gongylonema pulchrum</name>
    <dbReference type="NCBI Taxonomy" id="637853"/>
    <lineage>
        <taxon>Eukaryota</taxon>
        <taxon>Metazoa</taxon>
        <taxon>Ecdysozoa</taxon>
        <taxon>Nematoda</taxon>
        <taxon>Chromadorea</taxon>
        <taxon>Rhabditida</taxon>
        <taxon>Spirurina</taxon>
        <taxon>Spiruromorpha</taxon>
        <taxon>Spiruroidea</taxon>
        <taxon>Gongylonematidae</taxon>
        <taxon>Gongylonema</taxon>
    </lineage>
</organism>
<dbReference type="Pfam" id="PF01370">
    <property type="entry name" value="Epimerase"/>
    <property type="match status" value="1"/>
</dbReference>
<accession>A0A183D0M1</accession>
<dbReference type="Proteomes" id="UP000271098">
    <property type="component" value="Unassembled WGS sequence"/>
</dbReference>
<dbReference type="GO" id="GO:0016616">
    <property type="term" value="F:oxidoreductase activity, acting on the CH-OH group of donors, NAD or NADP as acceptor"/>
    <property type="evidence" value="ECO:0007669"/>
    <property type="project" value="TreeGrafter"/>
</dbReference>
<dbReference type="PANTHER" id="PTHR10366">
    <property type="entry name" value="NAD DEPENDENT EPIMERASE/DEHYDRATASE"/>
    <property type="match status" value="1"/>
</dbReference>
<dbReference type="Gene3D" id="3.40.50.720">
    <property type="entry name" value="NAD(P)-binding Rossmann-like Domain"/>
    <property type="match status" value="1"/>
</dbReference>
<reference evidence="6" key="1">
    <citation type="submission" date="2016-06" db="UniProtKB">
        <authorList>
            <consortium name="WormBaseParasite"/>
        </authorList>
    </citation>
    <scope>IDENTIFICATION</scope>
</reference>
<evidence type="ECO:0000313" key="5">
    <source>
        <dbReference type="Proteomes" id="UP000271098"/>
    </source>
</evidence>
<dbReference type="InterPro" id="IPR001509">
    <property type="entry name" value="Epimerase_deHydtase"/>
</dbReference>
<sequence>MQLSFTDFFQNVFIKSDKILISHCCPCIFYNSGVLVTGAAGYLAIHCVQQLLRQGYKVRGTVRDLIRSDKIDPLRQLENTDRLELFRASLEDGVDLWEEAAENCTYVLHVASPCTVLPDEAMVDTAVTGTMNVLRGAARRQCVRKVVLTSSCGAINVKSNFHLRQYVRKGHGDPKKVFTEEDWTNLNWRHLHP</sequence>
<evidence type="ECO:0000313" key="6">
    <source>
        <dbReference type="WBParaSite" id="GPUH_0000226701-mRNA-1"/>
    </source>
</evidence>
<dbReference type="SUPFAM" id="SSF51735">
    <property type="entry name" value="NAD(P)-binding Rossmann-fold domains"/>
    <property type="match status" value="1"/>
</dbReference>
<dbReference type="EMBL" id="UYRT01003281">
    <property type="protein sequence ID" value="VDK33144.1"/>
    <property type="molecule type" value="Genomic_DNA"/>
</dbReference>
<dbReference type="OrthoDB" id="2735536at2759"/>
<evidence type="ECO:0000259" key="3">
    <source>
        <dbReference type="Pfam" id="PF01370"/>
    </source>
</evidence>
<proteinExistence type="inferred from homology"/>
<comment type="similarity">
    <text evidence="2">Belongs to the NAD(P)-dependent epimerase/dehydratase family. Dihydroflavonol-4-reductase subfamily.</text>
</comment>
<dbReference type="WBParaSite" id="GPUH_0000226701-mRNA-1">
    <property type="protein sequence ID" value="GPUH_0000226701-mRNA-1"/>
    <property type="gene ID" value="GPUH_0000226701"/>
</dbReference>
<dbReference type="InterPro" id="IPR036291">
    <property type="entry name" value="NAD(P)-bd_dom_sf"/>
</dbReference>
<name>A0A183D0M1_9BILA</name>
<keyword evidence="1" id="KW-0560">Oxidoreductase</keyword>
<evidence type="ECO:0000256" key="1">
    <source>
        <dbReference type="ARBA" id="ARBA00023002"/>
    </source>
</evidence>
<dbReference type="PANTHER" id="PTHR10366:SF564">
    <property type="entry name" value="STEROL-4-ALPHA-CARBOXYLATE 3-DEHYDROGENASE, DECARBOXYLATING"/>
    <property type="match status" value="1"/>
</dbReference>